<evidence type="ECO:0000313" key="3">
    <source>
        <dbReference type="Proteomes" id="UP000244682"/>
    </source>
</evidence>
<dbReference type="Proteomes" id="UP000244682">
    <property type="component" value="Chromosome"/>
</dbReference>
<proteinExistence type="predicted"/>
<sequence>MDFAADEAIDYYRRCSQATRRGGMFDDCFRIAKLWAEKYGQPPCKTSKRKGKSGGKQVSMF</sequence>
<feature type="region of interest" description="Disordered" evidence="1">
    <location>
        <begin position="42"/>
        <end position="61"/>
    </location>
</feature>
<dbReference type="EMBL" id="CP028956">
    <property type="protein sequence ID" value="AWC95427.1"/>
    <property type="molecule type" value="Genomic_DNA"/>
</dbReference>
<name>A0AAU8ZTF1_MORMO</name>
<reference evidence="2 3" key="1">
    <citation type="submission" date="2018-04" db="EMBL/GenBank/DDBJ databases">
        <title>Whole genome sequencing of Morganella morganii AR_0133.</title>
        <authorList>
            <person name="Conlan S."/>
            <person name="Thomas P.J."/>
            <person name="Mullikin J."/>
            <person name="Frank K.M."/>
            <person name="Segre J.A."/>
        </authorList>
    </citation>
    <scope>NUCLEOTIDE SEQUENCE [LARGE SCALE GENOMIC DNA]</scope>
    <source>
        <strain evidence="2 3">AR_0133</strain>
    </source>
</reference>
<dbReference type="RefSeq" id="WP_108657232.1">
    <property type="nucleotide sequence ID" value="NZ_CP028956.1"/>
</dbReference>
<organism evidence="2 3">
    <name type="scientific">Morganella morganii</name>
    <name type="common">Proteus morganii</name>
    <dbReference type="NCBI Taxonomy" id="582"/>
    <lineage>
        <taxon>Bacteria</taxon>
        <taxon>Pseudomonadati</taxon>
        <taxon>Pseudomonadota</taxon>
        <taxon>Gammaproteobacteria</taxon>
        <taxon>Enterobacterales</taxon>
        <taxon>Morganellaceae</taxon>
        <taxon>Morganella</taxon>
    </lineage>
</organism>
<dbReference type="AlphaFoldDB" id="A0AAU8ZTF1"/>
<accession>A0AAU8ZTF1</accession>
<gene>
    <name evidence="2" type="ORF">AM380_18175</name>
</gene>
<evidence type="ECO:0000256" key="1">
    <source>
        <dbReference type="SAM" id="MobiDB-lite"/>
    </source>
</evidence>
<evidence type="ECO:0000313" key="2">
    <source>
        <dbReference type="EMBL" id="AWC95427.1"/>
    </source>
</evidence>
<protein>
    <submittedName>
        <fullName evidence="2">Uncharacterized protein</fullName>
    </submittedName>
</protein>